<proteinExistence type="predicted"/>
<reference evidence="2" key="1">
    <citation type="submission" date="2022-12" db="EMBL/GenBank/DDBJ databases">
        <authorList>
            <person name="Wang J."/>
        </authorList>
    </citation>
    <scope>NUCLEOTIDE SEQUENCE</scope>
    <source>
        <strain evidence="2">HY-45-18</strain>
    </source>
</reference>
<accession>A0ABT4CVT0</accession>
<organism evidence="2 3">
    <name type="scientific">Clostridium aestuarii</name>
    <dbReference type="NCBI Taxonomy" id="338193"/>
    <lineage>
        <taxon>Bacteria</taxon>
        <taxon>Bacillati</taxon>
        <taxon>Bacillota</taxon>
        <taxon>Clostridia</taxon>
        <taxon>Eubacteriales</taxon>
        <taxon>Clostridiaceae</taxon>
        <taxon>Clostridium</taxon>
    </lineage>
</organism>
<evidence type="ECO:0000259" key="1">
    <source>
        <dbReference type="SMART" id="SM00729"/>
    </source>
</evidence>
<gene>
    <name evidence="2" type="ORF">OW763_01900</name>
</gene>
<comment type="caution">
    <text evidence="2">The sequence shown here is derived from an EMBL/GenBank/DDBJ whole genome shotgun (WGS) entry which is preliminary data.</text>
</comment>
<dbReference type="SMART" id="SM00729">
    <property type="entry name" value="Elp3"/>
    <property type="match status" value="1"/>
</dbReference>
<name>A0ABT4CVT0_9CLOT</name>
<dbReference type="Proteomes" id="UP001078443">
    <property type="component" value="Unassembled WGS sequence"/>
</dbReference>
<sequence length="231" mass="27275">MERYSEVKGKNQREIVLLKAFPCKWGRCTFCDYILDNDLDEEKMIKLNKKVLSQVTAKYKVLEVINSGSCFELPGKTLEDIKKIVDEKGIEKLFFESHWLYRNRLDEIREFFKIPIIFKCGIETFDDYFRNSVLNKGVLFSEPKEVSKYFTSICLMVGIKGQTKDMIKNDIEYLLKYFEKGCINIYIENTTSLKRDPELIKWFKEEYSYLENNQSIEVLWNNTDFGVGGES</sequence>
<evidence type="ECO:0000313" key="2">
    <source>
        <dbReference type="EMBL" id="MCY6483107.1"/>
    </source>
</evidence>
<dbReference type="InterPro" id="IPR006638">
    <property type="entry name" value="Elp3/MiaA/NifB-like_rSAM"/>
</dbReference>
<dbReference type="EMBL" id="JAPQER010000001">
    <property type="protein sequence ID" value="MCY6483107.1"/>
    <property type="molecule type" value="Genomic_DNA"/>
</dbReference>
<protein>
    <submittedName>
        <fullName evidence="2">Radical SAM protein</fullName>
    </submittedName>
</protein>
<evidence type="ECO:0000313" key="3">
    <source>
        <dbReference type="Proteomes" id="UP001078443"/>
    </source>
</evidence>
<keyword evidence="3" id="KW-1185">Reference proteome</keyword>
<dbReference type="RefSeq" id="WP_268039807.1">
    <property type="nucleotide sequence ID" value="NZ_JAPQER010000001.1"/>
</dbReference>
<feature type="domain" description="Elp3/MiaA/NifB-like radical SAM core" evidence="1">
    <location>
        <begin position="13"/>
        <end position="211"/>
    </location>
</feature>